<dbReference type="Gene3D" id="3.90.1580.10">
    <property type="entry name" value="paralog of FGE (formylglycine-generating enzyme)"/>
    <property type="match status" value="1"/>
</dbReference>
<dbReference type="InterPro" id="IPR005532">
    <property type="entry name" value="SUMF_dom"/>
</dbReference>
<protein>
    <recommendedName>
        <fullName evidence="2">Sulfatase-modifying factor enzyme-like domain-containing protein</fullName>
    </recommendedName>
</protein>
<dbReference type="OrthoDB" id="9768004at2"/>
<feature type="domain" description="Sulfatase-modifying factor enzyme-like" evidence="2">
    <location>
        <begin position="15"/>
        <end position="46"/>
    </location>
</feature>
<gene>
    <name evidence="3" type="ORF">DKW60_07475</name>
</gene>
<dbReference type="InterPro" id="IPR016187">
    <property type="entry name" value="CTDL_fold"/>
</dbReference>
<evidence type="ECO:0000259" key="2">
    <source>
        <dbReference type="Pfam" id="PF03781"/>
    </source>
</evidence>
<evidence type="ECO:0000313" key="4">
    <source>
        <dbReference type="Proteomes" id="UP000245539"/>
    </source>
</evidence>
<evidence type="ECO:0000256" key="1">
    <source>
        <dbReference type="SAM" id="MobiDB-lite"/>
    </source>
</evidence>
<keyword evidence="4" id="KW-1185">Reference proteome</keyword>
<dbReference type="AlphaFoldDB" id="A0A317CL17"/>
<feature type="region of interest" description="Disordered" evidence="1">
    <location>
        <begin position="57"/>
        <end position="87"/>
    </location>
</feature>
<evidence type="ECO:0000313" key="3">
    <source>
        <dbReference type="EMBL" id="PWQ98877.1"/>
    </source>
</evidence>
<comment type="caution">
    <text evidence="3">The sequence shown here is derived from an EMBL/GenBank/DDBJ whole genome shotgun (WGS) entry which is preliminary data.</text>
</comment>
<dbReference type="SUPFAM" id="SSF56436">
    <property type="entry name" value="C-type lectin-like"/>
    <property type="match status" value="1"/>
</dbReference>
<dbReference type="EMBL" id="QGKM01000014">
    <property type="protein sequence ID" value="PWQ98877.1"/>
    <property type="molecule type" value="Genomic_DNA"/>
</dbReference>
<accession>A0A317CL17</accession>
<organism evidence="3 4">
    <name type="scientific">Leucothrix pacifica</name>
    <dbReference type="NCBI Taxonomy" id="1247513"/>
    <lineage>
        <taxon>Bacteria</taxon>
        <taxon>Pseudomonadati</taxon>
        <taxon>Pseudomonadota</taxon>
        <taxon>Gammaproteobacteria</taxon>
        <taxon>Thiotrichales</taxon>
        <taxon>Thiotrichaceae</taxon>
        <taxon>Leucothrix</taxon>
    </lineage>
</organism>
<proteinExistence type="predicted"/>
<reference evidence="3 4" key="1">
    <citation type="submission" date="2018-05" db="EMBL/GenBank/DDBJ databases">
        <title>Leucothrix arctica sp. nov., isolated from Arctic seawater.</title>
        <authorList>
            <person name="Choi A."/>
            <person name="Baek K."/>
        </authorList>
    </citation>
    <scope>NUCLEOTIDE SEQUENCE [LARGE SCALE GENOMIC DNA]</scope>
    <source>
        <strain evidence="3 4">JCM 18388</strain>
    </source>
</reference>
<dbReference type="Pfam" id="PF03781">
    <property type="entry name" value="FGE-sulfatase"/>
    <property type="match status" value="1"/>
</dbReference>
<sequence>MDAQGHPFVMNPELSWSNPGYEQNDSFPVTCVSWHDAQNYISWLNKKPTPTTVCQPKLSGSMRPEVDNPPPTSGALKPVTTKPTTKA</sequence>
<dbReference type="Proteomes" id="UP000245539">
    <property type="component" value="Unassembled WGS sequence"/>
</dbReference>
<name>A0A317CL17_9GAMM</name>
<dbReference type="InterPro" id="IPR042095">
    <property type="entry name" value="SUMF_sf"/>
</dbReference>